<comment type="caution">
    <text evidence="2">The sequence shown here is derived from an EMBL/GenBank/DDBJ whole genome shotgun (WGS) entry which is preliminary data.</text>
</comment>
<gene>
    <name evidence="2" type="ORF">T310_1705</name>
</gene>
<accession>A0A0F4Z180</accession>
<name>A0A0F4Z180_RASE3</name>
<evidence type="ECO:0000256" key="1">
    <source>
        <dbReference type="SAM" id="MobiDB-lite"/>
    </source>
</evidence>
<keyword evidence="3" id="KW-1185">Reference proteome</keyword>
<evidence type="ECO:0000313" key="2">
    <source>
        <dbReference type="EMBL" id="KKA24272.1"/>
    </source>
</evidence>
<dbReference type="GeneID" id="25314056"/>
<feature type="region of interest" description="Disordered" evidence="1">
    <location>
        <begin position="1"/>
        <end position="74"/>
    </location>
</feature>
<reference evidence="2 3" key="1">
    <citation type="submission" date="2015-04" db="EMBL/GenBank/DDBJ databases">
        <authorList>
            <person name="Heijne W.H."/>
            <person name="Fedorova N.D."/>
            <person name="Nierman W.C."/>
            <person name="Vollebregt A.W."/>
            <person name="Zhao Z."/>
            <person name="Wu L."/>
            <person name="Kumar M."/>
            <person name="Stam H."/>
            <person name="van den Berg M.A."/>
            <person name="Pel H.J."/>
        </authorList>
    </citation>
    <scope>NUCLEOTIDE SEQUENCE [LARGE SCALE GENOMIC DNA]</scope>
    <source>
        <strain evidence="2 3">CBS 393.64</strain>
    </source>
</reference>
<dbReference type="STRING" id="1408163.A0A0F4Z180"/>
<dbReference type="RefSeq" id="XP_013330884.1">
    <property type="nucleotide sequence ID" value="XM_013475430.1"/>
</dbReference>
<organism evidence="2 3">
    <name type="scientific">Rasamsonia emersonii (strain ATCC 16479 / CBS 393.64 / IMI 116815)</name>
    <dbReference type="NCBI Taxonomy" id="1408163"/>
    <lineage>
        <taxon>Eukaryota</taxon>
        <taxon>Fungi</taxon>
        <taxon>Dikarya</taxon>
        <taxon>Ascomycota</taxon>
        <taxon>Pezizomycotina</taxon>
        <taxon>Eurotiomycetes</taxon>
        <taxon>Eurotiomycetidae</taxon>
        <taxon>Eurotiales</taxon>
        <taxon>Trichocomaceae</taxon>
        <taxon>Rasamsonia</taxon>
    </lineage>
</organism>
<sequence length="425" mass="47238">MAGKRRASTASEQRPTKKAKITAKDASPPPARPRNSWDRLTKVWLTPRALDEVDRRTATAKPPHPPRPDPSLLDLPVEDLRALKRFSRHGGPDLTDLRGFPDPWWEENPNENGPNPPVRPPRATMLGDEAAYDRNFEQAMEDNGIHPEGSERPGNWDAIIARMARRRWSLASDNFGREEFDKFLRTNAQASRGVNAPSSVFPTLRGDGDNSIGNRAILHVEDRAFDNMEPIIPAGDDDDTKLALARPNSYDGGRAGQLDARMRSELGAVILPSTEYPMRILPNFTASATRATESAAILRRQALHAGALGARAMHSLQSYGEGPDARRHDRNAYAITATYQDGTLRLYAVHAAPSTCPEERASDYHMNELGAWPVARSRQAFRQGVGAFRNLREWALEKRDEFVEAANRKVTDTSTTDIVVEVSVE</sequence>
<dbReference type="EMBL" id="LASV01000070">
    <property type="protein sequence ID" value="KKA24272.1"/>
    <property type="molecule type" value="Genomic_DNA"/>
</dbReference>
<proteinExistence type="predicted"/>
<dbReference type="OrthoDB" id="4225323at2759"/>
<evidence type="ECO:0000313" key="3">
    <source>
        <dbReference type="Proteomes" id="UP000053958"/>
    </source>
</evidence>
<dbReference type="Proteomes" id="UP000053958">
    <property type="component" value="Unassembled WGS sequence"/>
</dbReference>
<dbReference type="AlphaFoldDB" id="A0A0F4Z180"/>
<protein>
    <submittedName>
        <fullName evidence="2">Uncharacterized protein</fullName>
    </submittedName>
</protein>